<name>A0A934K569_9BACT</name>
<feature type="transmembrane region" description="Helical" evidence="1">
    <location>
        <begin position="87"/>
        <end position="111"/>
    </location>
</feature>
<accession>A0A934K569</accession>
<dbReference type="EMBL" id="JAEKNR010000067">
    <property type="protein sequence ID" value="MBJ7597557.1"/>
    <property type="molecule type" value="Genomic_DNA"/>
</dbReference>
<organism evidence="2 3">
    <name type="scientific">Candidatus Nephthysia bennettiae</name>
    <dbReference type="NCBI Taxonomy" id="3127016"/>
    <lineage>
        <taxon>Bacteria</taxon>
        <taxon>Bacillati</taxon>
        <taxon>Candidatus Dormiibacterota</taxon>
        <taxon>Candidatus Dormibacteria</taxon>
        <taxon>Candidatus Dormibacterales</taxon>
        <taxon>Candidatus Dormibacteraceae</taxon>
        <taxon>Candidatus Nephthysia</taxon>
    </lineage>
</organism>
<dbReference type="RefSeq" id="WP_338199881.1">
    <property type="nucleotide sequence ID" value="NZ_JAEKNR010000067.1"/>
</dbReference>
<evidence type="ECO:0000313" key="3">
    <source>
        <dbReference type="Proteomes" id="UP000612893"/>
    </source>
</evidence>
<protein>
    <submittedName>
        <fullName evidence="2">DoxX family membrane protein</fullName>
    </submittedName>
</protein>
<reference evidence="2" key="1">
    <citation type="submission" date="2020-10" db="EMBL/GenBank/DDBJ databases">
        <title>Ca. Dormibacterota MAGs.</title>
        <authorList>
            <person name="Montgomery K."/>
        </authorList>
    </citation>
    <scope>NUCLEOTIDE SEQUENCE [LARGE SCALE GENOMIC DNA]</scope>
    <source>
        <strain evidence="2">SC8812_S17_10</strain>
    </source>
</reference>
<evidence type="ECO:0000256" key="1">
    <source>
        <dbReference type="SAM" id="Phobius"/>
    </source>
</evidence>
<comment type="caution">
    <text evidence="2">The sequence shown here is derived from an EMBL/GenBank/DDBJ whole genome shotgun (WGS) entry which is preliminary data.</text>
</comment>
<gene>
    <name evidence="2" type="ORF">JF922_05665</name>
</gene>
<dbReference type="GO" id="GO:0016020">
    <property type="term" value="C:membrane"/>
    <property type="evidence" value="ECO:0007669"/>
    <property type="project" value="UniProtKB-SubCell"/>
</dbReference>
<keyword evidence="1" id="KW-0812">Transmembrane</keyword>
<keyword evidence="1" id="KW-0472">Membrane</keyword>
<dbReference type="AlphaFoldDB" id="A0A934K569"/>
<evidence type="ECO:0000313" key="2">
    <source>
        <dbReference type="EMBL" id="MBJ7597557.1"/>
    </source>
</evidence>
<sequence length="172" mass="18637">MRKAIAVMRIFFGIVFFSNGLAKFVPGIAHLPGGYFLIDSQGAKSIIEHNAAHHPVALYHDLVFKVFVPNWSLFGPLVGLSEMTAGLLLILGLASALGALLAATLSLHIQFSDANGPWLYEYAVEWVPLLCLVFMRSGTLWGLDGVIARSNPRWRWAFAGTEAPSRAASAQG</sequence>
<dbReference type="Proteomes" id="UP000612893">
    <property type="component" value="Unassembled WGS sequence"/>
</dbReference>
<keyword evidence="1" id="KW-1133">Transmembrane helix</keyword>
<proteinExistence type="predicted"/>
<keyword evidence="3" id="KW-1185">Reference proteome</keyword>